<accession>A0AAV4EC64</accession>
<name>A0AAV4EC64_9GAST</name>
<evidence type="ECO:0000313" key="2">
    <source>
        <dbReference type="Proteomes" id="UP000762676"/>
    </source>
</evidence>
<comment type="caution">
    <text evidence="1">The sequence shown here is derived from an EMBL/GenBank/DDBJ whole genome shotgun (WGS) entry which is preliminary data.</text>
</comment>
<organism evidence="1 2">
    <name type="scientific">Elysia marginata</name>
    <dbReference type="NCBI Taxonomy" id="1093978"/>
    <lineage>
        <taxon>Eukaryota</taxon>
        <taxon>Metazoa</taxon>
        <taxon>Spiralia</taxon>
        <taxon>Lophotrochozoa</taxon>
        <taxon>Mollusca</taxon>
        <taxon>Gastropoda</taxon>
        <taxon>Heterobranchia</taxon>
        <taxon>Euthyneura</taxon>
        <taxon>Panpulmonata</taxon>
        <taxon>Sacoglossa</taxon>
        <taxon>Placobranchoidea</taxon>
        <taxon>Plakobranchidae</taxon>
        <taxon>Elysia</taxon>
    </lineage>
</organism>
<dbReference type="EMBL" id="BMAT01007137">
    <property type="protein sequence ID" value="GFR58370.1"/>
    <property type="molecule type" value="Genomic_DNA"/>
</dbReference>
<reference evidence="1 2" key="1">
    <citation type="journal article" date="2021" name="Elife">
        <title>Chloroplast acquisition without the gene transfer in kleptoplastic sea slugs, Plakobranchus ocellatus.</title>
        <authorList>
            <person name="Maeda T."/>
            <person name="Takahashi S."/>
            <person name="Yoshida T."/>
            <person name="Shimamura S."/>
            <person name="Takaki Y."/>
            <person name="Nagai Y."/>
            <person name="Toyoda A."/>
            <person name="Suzuki Y."/>
            <person name="Arimoto A."/>
            <person name="Ishii H."/>
            <person name="Satoh N."/>
            <person name="Nishiyama T."/>
            <person name="Hasebe M."/>
            <person name="Maruyama T."/>
            <person name="Minagawa J."/>
            <person name="Obokata J."/>
            <person name="Shigenobu S."/>
        </authorList>
    </citation>
    <scope>NUCLEOTIDE SEQUENCE [LARGE SCALE GENOMIC DNA]</scope>
</reference>
<sequence length="129" mass="14590">MGLREHLALSNTSLSNHRRPLDFYRSRFHFVSGSPYLLWRVFWAVYHSAWLVAGPVLAAKEAVYTQNEGDGDSAAEAAGKWFIYLSHWVYLVLTVECVTEATVVIMVKKGALLRMLEARGKLSLVLCFL</sequence>
<protein>
    <submittedName>
        <fullName evidence="1">Protein rolling stone</fullName>
    </submittedName>
</protein>
<proteinExistence type="predicted"/>
<evidence type="ECO:0000313" key="1">
    <source>
        <dbReference type="EMBL" id="GFR58370.1"/>
    </source>
</evidence>
<dbReference type="Proteomes" id="UP000762676">
    <property type="component" value="Unassembled WGS sequence"/>
</dbReference>
<keyword evidence="2" id="KW-1185">Reference proteome</keyword>
<dbReference type="AlphaFoldDB" id="A0AAV4EC64"/>
<gene>
    <name evidence="1" type="ORF">ElyMa_003480100</name>
</gene>